<dbReference type="InParanoid" id="A0A0C3BE27"/>
<protein>
    <submittedName>
        <fullName evidence="1">Uncharacterized protein</fullName>
    </submittedName>
</protein>
<dbReference type="HOGENOM" id="CLU_2237608_0_0_1"/>
<name>A0A0C3BE27_PILCF</name>
<evidence type="ECO:0000313" key="1">
    <source>
        <dbReference type="EMBL" id="KIM84563.1"/>
    </source>
</evidence>
<dbReference type="Proteomes" id="UP000054166">
    <property type="component" value="Unassembled WGS sequence"/>
</dbReference>
<dbReference type="EMBL" id="KN832987">
    <property type="protein sequence ID" value="KIM84563.1"/>
    <property type="molecule type" value="Genomic_DNA"/>
</dbReference>
<gene>
    <name evidence="1" type="ORF">PILCRDRAFT_387747</name>
</gene>
<dbReference type="AlphaFoldDB" id="A0A0C3BE27"/>
<sequence>MLWTVGTSRVQLVVPQCKVGWTTKPCFLCLSRRSWLELLSFCVLQQLNEEDTTLHMGWTYTYSFDLSVGRPLSPCQAMPLTRFEIEHVCHHDLSSICSIQAFHHG</sequence>
<organism evidence="1 2">
    <name type="scientific">Piloderma croceum (strain F 1598)</name>
    <dbReference type="NCBI Taxonomy" id="765440"/>
    <lineage>
        <taxon>Eukaryota</taxon>
        <taxon>Fungi</taxon>
        <taxon>Dikarya</taxon>
        <taxon>Basidiomycota</taxon>
        <taxon>Agaricomycotina</taxon>
        <taxon>Agaricomycetes</taxon>
        <taxon>Agaricomycetidae</taxon>
        <taxon>Atheliales</taxon>
        <taxon>Atheliaceae</taxon>
        <taxon>Piloderma</taxon>
    </lineage>
</organism>
<keyword evidence="2" id="KW-1185">Reference proteome</keyword>
<evidence type="ECO:0000313" key="2">
    <source>
        <dbReference type="Proteomes" id="UP000054166"/>
    </source>
</evidence>
<reference evidence="2" key="2">
    <citation type="submission" date="2015-01" db="EMBL/GenBank/DDBJ databases">
        <title>Evolutionary Origins and Diversification of the Mycorrhizal Mutualists.</title>
        <authorList>
            <consortium name="DOE Joint Genome Institute"/>
            <consortium name="Mycorrhizal Genomics Consortium"/>
            <person name="Kohler A."/>
            <person name="Kuo A."/>
            <person name="Nagy L.G."/>
            <person name="Floudas D."/>
            <person name="Copeland A."/>
            <person name="Barry K.W."/>
            <person name="Cichocki N."/>
            <person name="Veneault-Fourrey C."/>
            <person name="LaButti K."/>
            <person name="Lindquist E.A."/>
            <person name="Lipzen A."/>
            <person name="Lundell T."/>
            <person name="Morin E."/>
            <person name="Murat C."/>
            <person name="Riley R."/>
            <person name="Ohm R."/>
            <person name="Sun H."/>
            <person name="Tunlid A."/>
            <person name="Henrissat B."/>
            <person name="Grigoriev I.V."/>
            <person name="Hibbett D.S."/>
            <person name="Martin F."/>
        </authorList>
    </citation>
    <scope>NUCLEOTIDE SEQUENCE [LARGE SCALE GENOMIC DNA]</scope>
    <source>
        <strain evidence="2">F 1598</strain>
    </source>
</reference>
<accession>A0A0C3BE27</accession>
<reference evidence="1 2" key="1">
    <citation type="submission" date="2014-04" db="EMBL/GenBank/DDBJ databases">
        <authorList>
            <consortium name="DOE Joint Genome Institute"/>
            <person name="Kuo A."/>
            <person name="Tarkka M."/>
            <person name="Buscot F."/>
            <person name="Kohler A."/>
            <person name="Nagy L.G."/>
            <person name="Floudas D."/>
            <person name="Copeland A."/>
            <person name="Barry K.W."/>
            <person name="Cichocki N."/>
            <person name="Veneault-Fourrey C."/>
            <person name="LaButti K."/>
            <person name="Lindquist E.A."/>
            <person name="Lipzen A."/>
            <person name="Lundell T."/>
            <person name="Morin E."/>
            <person name="Murat C."/>
            <person name="Sun H."/>
            <person name="Tunlid A."/>
            <person name="Henrissat B."/>
            <person name="Grigoriev I.V."/>
            <person name="Hibbett D.S."/>
            <person name="Martin F."/>
            <person name="Nordberg H.P."/>
            <person name="Cantor M.N."/>
            <person name="Hua S.X."/>
        </authorList>
    </citation>
    <scope>NUCLEOTIDE SEQUENCE [LARGE SCALE GENOMIC DNA]</scope>
    <source>
        <strain evidence="1 2">F 1598</strain>
    </source>
</reference>
<proteinExistence type="predicted"/>